<keyword evidence="5 11" id="KW-0547">Nucleotide-binding</keyword>
<dbReference type="GO" id="GO:0003924">
    <property type="term" value="F:GTPase activity"/>
    <property type="evidence" value="ECO:0007669"/>
    <property type="project" value="InterPro"/>
</dbReference>
<dbReference type="GO" id="GO:0005525">
    <property type="term" value="F:GTP binding"/>
    <property type="evidence" value="ECO:0007669"/>
    <property type="project" value="UniProtKB-KW"/>
</dbReference>
<dbReference type="InterPro" id="IPR006689">
    <property type="entry name" value="Small_GTPase_ARF/SAR"/>
</dbReference>
<feature type="binding site" evidence="11">
    <location>
        <position position="86"/>
    </location>
    <ligand>
        <name>GTP</name>
        <dbReference type="ChEBI" id="CHEBI:37565"/>
    </ligand>
</feature>
<keyword evidence="6" id="KW-0256">Endoplasmic reticulum</keyword>
<dbReference type="SMART" id="SM00177">
    <property type="entry name" value="ARF"/>
    <property type="match status" value="1"/>
</dbReference>
<dbReference type="SMART" id="SM00178">
    <property type="entry name" value="SAR"/>
    <property type="match status" value="1"/>
</dbReference>
<keyword evidence="12" id="KW-0460">Magnesium</keyword>
<dbReference type="PANTHER" id="PTHR45909:SF1">
    <property type="entry name" value="ADP-RIBOSYLATION FACTOR-RELATED PROTEIN 1"/>
    <property type="match status" value="1"/>
</dbReference>
<feature type="binding site" evidence="12">
    <location>
        <position position="47"/>
    </location>
    <ligand>
        <name>Mg(2+)</name>
        <dbReference type="ChEBI" id="CHEBI:18420"/>
    </ligand>
</feature>
<dbReference type="PROSITE" id="PS51417">
    <property type="entry name" value="ARF"/>
    <property type="match status" value="1"/>
</dbReference>
<dbReference type="CDD" id="cd04105">
    <property type="entry name" value="SR_beta"/>
    <property type="match status" value="1"/>
</dbReference>
<feature type="binding site" evidence="11">
    <location>
        <begin position="145"/>
        <end position="148"/>
    </location>
    <ligand>
        <name>GTP</name>
        <dbReference type="ChEBI" id="CHEBI:37565"/>
    </ligand>
</feature>
<evidence type="ECO:0000313" key="14">
    <source>
        <dbReference type="EMBL" id="KAG1548724.1"/>
    </source>
</evidence>
<keyword evidence="12" id="KW-0479">Metal-binding</keyword>
<evidence type="ECO:0000256" key="10">
    <source>
        <dbReference type="ARBA" id="ARBA00023170"/>
    </source>
</evidence>
<protein>
    <recommendedName>
        <fullName evidence="3">Signal recognition particle receptor subunit beta</fullName>
    </recommendedName>
</protein>
<dbReference type="PANTHER" id="PTHR45909">
    <property type="entry name" value="ADP-RIBOSYLATION FACTOR-RELATED PROTEIN 1"/>
    <property type="match status" value="1"/>
</dbReference>
<evidence type="ECO:0000256" key="2">
    <source>
        <dbReference type="ARBA" id="ARBA00005619"/>
    </source>
</evidence>
<feature type="binding site" evidence="11">
    <location>
        <begin position="40"/>
        <end position="47"/>
    </location>
    <ligand>
        <name>GTP</name>
        <dbReference type="ChEBI" id="CHEBI:37565"/>
    </ligand>
</feature>
<proteinExistence type="inferred from homology"/>
<feature type="transmembrane region" description="Helical" evidence="13">
    <location>
        <begin position="6"/>
        <end position="27"/>
    </location>
</feature>
<keyword evidence="8 11" id="KW-0342">GTP-binding</keyword>
<evidence type="ECO:0000256" key="8">
    <source>
        <dbReference type="ARBA" id="ARBA00023134"/>
    </source>
</evidence>
<evidence type="ECO:0000256" key="7">
    <source>
        <dbReference type="ARBA" id="ARBA00022989"/>
    </source>
</evidence>
<dbReference type="GO" id="GO:0006886">
    <property type="term" value="P:intracellular protein transport"/>
    <property type="evidence" value="ECO:0007669"/>
    <property type="project" value="TreeGrafter"/>
</dbReference>
<evidence type="ECO:0000256" key="4">
    <source>
        <dbReference type="ARBA" id="ARBA00022692"/>
    </source>
</evidence>
<organism evidence="14 15">
    <name type="scientific">Rhizopus oryzae</name>
    <name type="common">Mucormycosis agent</name>
    <name type="synonym">Rhizopus arrhizus var. delemar</name>
    <dbReference type="NCBI Taxonomy" id="64495"/>
    <lineage>
        <taxon>Eukaryota</taxon>
        <taxon>Fungi</taxon>
        <taxon>Fungi incertae sedis</taxon>
        <taxon>Mucoromycota</taxon>
        <taxon>Mucoromycotina</taxon>
        <taxon>Mucoromycetes</taxon>
        <taxon>Mucorales</taxon>
        <taxon>Mucorineae</taxon>
        <taxon>Rhizopodaceae</taxon>
        <taxon>Rhizopus</taxon>
    </lineage>
</organism>
<dbReference type="EMBL" id="JAANIT010000346">
    <property type="protein sequence ID" value="KAG1548724.1"/>
    <property type="molecule type" value="Genomic_DNA"/>
</dbReference>
<keyword evidence="9 13" id="KW-0472">Membrane</keyword>
<dbReference type="Pfam" id="PF09439">
    <property type="entry name" value="SRPRB"/>
    <property type="match status" value="1"/>
</dbReference>
<name>A0A9P6YI48_RHIOR</name>
<comment type="similarity">
    <text evidence="2">Belongs to the SRP receptor beta subunit family.</text>
</comment>
<reference evidence="14" key="1">
    <citation type="journal article" date="2020" name="Microb. Genom.">
        <title>Genetic diversity of clinical and environmental Mucorales isolates obtained from an investigation of mucormycosis cases among solid organ transplant recipients.</title>
        <authorList>
            <person name="Nguyen M.H."/>
            <person name="Kaul D."/>
            <person name="Muto C."/>
            <person name="Cheng S.J."/>
            <person name="Richter R.A."/>
            <person name="Bruno V.M."/>
            <person name="Liu G."/>
            <person name="Beyhan S."/>
            <person name="Sundermann A.J."/>
            <person name="Mounaud S."/>
            <person name="Pasculle A.W."/>
            <person name="Nierman W.C."/>
            <person name="Driscoll E."/>
            <person name="Cumbie R."/>
            <person name="Clancy C.J."/>
            <person name="Dupont C.L."/>
        </authorList>
    </citation>
    <scope>NUCLEOTIDE SEQUENCE</scope>
    <source>
        <strain evidence="14">GL16</strain>
    </source>
</reference>
<evidence type="ECO:0000256" key="9">
    <source>
        <dbReference type="ARBA" id="ARBA00023136"/>
    </source>
</evidence>
<keyword evidence="7 13" id="KW-1133">Transmembrane helix</keyword>
<dbReference type="GO" id="GO:0005794">
    <property type="term" value="C:Golgi apparatus"/>
    <property type="evidence" value="ECO:0007669"/>
    <property type="project" value="TreeGrafter"/>
</dbReference>
<evidence type="ECO:0000313" key="15">
    <source>
        <dbReference type="Proteomes" id="UP000717996"/>
    </source>
</evidence>
<evidence type="ECO:0000256" key="13">
    <source>
        <dbReference type="SAM" id="Phobius"/>
    </source>
</evidence>
<evidence type="ECO:0000256" key="12">
    <source>
        <dbReference type="PIRSR" id="PIRSR606689-2"/>
    </source>
</evidence>
<keyword evidence="10" id="KW-0675">Receptor</keyword>
<gene>
    <name evidence="14" type="ORF">G6F51_003494</name>
</gene>
<dbReference type="GO" id="GO:0005789">
    <property type="term" value="C:endoplasmic reticulum membrane"/>
    <property type="evidence" value="ECO:0007669"/>
    <property type="project" value="UniProtKB-SubCell"/>
</dbReference>
<dbReference type="SUPFAM" id="SSF52540">
    <property type="entry name" value="P-loop containing nucleoside triphosphate hydrolases"/>
    <property type="match status" value="1"/>
</dbReference>
<dbReference type="PRINTS" id="PR00328">
    <property type="entry name" value="SAR1GTPBP"/>
</dbReference>
<dbReference type="Proteomes" id="UP000717996">
    <property type="component" value="Unassembled WGS sequence"/>
</dbReference>
<evidence type="ECO:0000256" key="3">
    <source>
        <dbReference type="ARBA" id="ARBA00020256"/>
    </source>
</evidence>
<accession>A0A9P6YI48</accession>
<dbReference type="OrthoDB" id="41266at2759"/>
<evidence type="ECO:0000256" key="5">
    <source>
        <dbReference type="ARBA" id="ARBA00022741"/>
    </source>
</evidence>
<dbReference type="GO" id="GO:0046872">
    <property type="term" value="F:metal ion binding"/>
    <property type="evidence" value="ECO:0007669"/>
    <property type="project" value="UniProtKB-KW"/>
</dbReference>
<dbReference type="Gene3D" id="3.40.50.300">
    <property type="entry name" value="P-loop containing nucleotide triphosphate hydrolases"/>
    <property type="match status" value="1"/>
</dbReference>
<dbReference type="AlphaFoldDB" id="A0A9P6YI48"/>
<dbReference type="InterPro" id="IPR027417">
    <property type="entry name" value="P-loop_NTPase"/>
</dbReference>
<dbReference type="InterPro" id="IPR005225">
    <property type="entry name" value="Small_GTP-bd"/>
</dbReference>
<evidence type="ECO:0000256" key="11">
    <source>
        <dbReference type="PIRSR" id="PIRSR606689-1"/>
    </source>
</evidence>
<dbReference type="GO" id="GO:0043001">
    <property type="term" value="P:Golgi to plasma membrane protein transport"/>
    <property type="evidence" value="ECO:0007669"/>
    <property type="project" value="TreeGrafter"/>
</dbReference>
<dbReference type="GO" id="GO:0034067">
    <property type="term" value="P:protein localization to Golgi apparatus"/>
    <property type="evidence" value="ECO:0007669"/>
    <property type="project" value="TreeGrafter"/>
</dbReference>
<dbReference type="InterPro" id="IPR019009">
    <property type="entry name" value="SRP_receptor_beta_su"/>
</dbReference>
<comment type="caution">
    <text evidence="14">The sequence shown here is derived from an EMBL/GenBank/DDBJ whole genome shotgun (WGS) entry which is preliminary data.</text>
</comment>
<evidence type="ECO:0000256" key="6">
    <source>
        <dbReference type="ARBA" id="ARBA00022824"/>
    </source>
</evidence>
<comment type="subcellular location">
    <subcellularLocation>
        <location evidence="1">Endoplasmic reticulum membrane</location>
        <topology evidence="1">Single-pass membrane protein</topology>
    </subcellularLocation>
</comment>
<evidence type="ECO:0000256" key="1">
    <source>
        <dbReference type="ARBA" id="ARBA00004389"/>
    </source>
</evidence>
<dbReference type="InterPro" id="IPR024156">
    <property type="entry name" value="Small_GTPase_ARF"/>
</dbReference>
<feature type="binding site" evidence="12">
    <location>
        <position position="64"/>
    </location>
    <ligand>
        <name>Mg(2+)</name>
        <dbReference type="ChEBI" id="CHEBI:18420"/>
    </ligand>
</feature>
<dbReference type="NCBIfam" id="TIGR00231">
    <property type="entry name" value="small_GTP"/>
    <property type="match status" value="1"/>
</dbReference>
<sequence length="226" mass="25833">MDNSTLIKAAIAVTILLLITVLVLSFYTKKQSRNTVLLLGICDAGKTSLYTLLRFGEKRSTVSSMKENEGQLAISNKTFDVVDLPGHERVRYRYVDFLPVAQSIVFVIDSTTLNKQVRSVAEYLYDVLAKPQVQKNRIPVLVVCNKSDMITALPTEKIRLMLESEINRLRSTRTARVEQSEEDETEVFLGYEGEDFKFEHVDNELEFVSCSVENKDIEKVQDWIRN</sequence>
<keyword evidence="4 13" id="KW-0812">Transmembrane</keyword>